<keyword evidence="12 16" id="KW-0472">Membrane</keyword>
<dbReference type="Gene3D" id="1.10.10.10">
    <property type="entry name" value="Winged helix-like DNA-binding domain superfamily/Winged helix DNA-binding domain"/>
    <property type="match status" value="1"/>
</dbReference>
<evidence type="ECO:0000313" key="19">
    <source>
        <dbReference type="EMBL" id="KAG5526314.1"/>
    </source>
</evidence>
<dbReference type="InterPro" id="IPR000232">
    <property type="entry name" value="HSF_DNA-bd"/>
</dbReference>
<comment type="subcellular location">
    <subcellularLocation>
        <location evidence="2">Membrane</location>
    </subcellularLocation>
    <subcellularLocation>
        <location evidence="1">Nucleus</location>
    </subcellularLocation>
</comment>
<dbReference type="Pfam" id="PF01490">
    <property type="entry name" value="Aa_trans"/>
    <property type="match status" value="1"/>
</dbReference>
<evidence type="ECO:0000256" key="4">
    <source>
        <dbReference type="ARBA" id="ARBA00022448"/>
    </source>
</evidence>
<dbReference type="FunFam" id="1.10.10.10:FF:000037">
    <property type="entry name" value="Heat stress transcription factor B-4"/>
    <property type="match status" value="1"/>
</dbReference>
<keyword evidence="5" id="KW-0597">Phosphoprotein</keyword>
<evidence type="ECO:0000256" key="16">
    <source>
        <dbReference type="SAM" id="Phobius"/>
    </source>
</evidence>
<dbReference type="Pfam" id="PF00447">
    <property type="entry name" value="HSF_DNA-bind"/>
    <property type="match status" value="1"/>
</dbReference>
<dbReference type="PRINTS" id="PR00056">
    <property type="entry name" value="HSFDOMAIN"/>
</dbReference>
<evidence type="ECO:0000256" key="5">
    <source>
        <dbReference type="ARBA" id="ARBA00022553"/>
    </source>
</evidence>
<protein>
    <recommendedName>
        <fullName evidence="18">HSF-type DNA-binding domain-containing protein</fullName>
    </recommendedName>
</protein>
<feature type="signal peptide" evidence="17">
    <location>
        <begin position="1"/>
        <end position="18"/>
    </location>
</feature>
<dbReference type="InterPro" id="IPR013057">
    <property type="entry name" value="AA_transpt_TM"/>
</dbReference>
<dbReference type="GO" id="GO:0016020">
    <property type="term" value="C:membrane"/>
    <property type="evidence" value="ECO:0007669"/>
    <property type="project" value="UniProtKB-SubCell"/>
</dbReference>
<feature type="transmembrane region" description="Helical" evidence="16">
    <location>
        <begin position="445"/>
        <end position="464"/>
    </location>
</feature>
<feature type="transmembrane region" description="Helical" evidence="16">
    <location>
        <begin position="553"/>
        <end position="573"/>
    </location>
</feature>
<dbReference type="GO" id="GO:0005634">
    <property type="term" value="C:nucleus"/>
    <property type="evidence" value="ECO:0007669"/>
    <property type="project" value="UniProtKB-SubCell"/>
</dbReference>
<dbReference type="EMBL" id="JACTNZ010000011">
    <property type="protein sequence ID" value="KAG5526314.1"/>
    <property type="molecule type" value="Genomic_DNA"/>
</dbReference>
<evidence type="ECO:0000256" key="17">
    <source>
        <dbReference type="SAM" id="SignalP"/>
    </source>
</evidence>
<accession>A0AAV6IG32</accession>
<keyword evidence="9" id="KW-0805">Transcription regulation</keyword>
<feature type="transmembrane region" description="Helical" evidence="16">
    <location>
        <begin position="512"/>
        <end position="533"/>
    </location>
</feature>
<evidence type="ECO:0000256" key="10">
    <source>
        <dbReference type="ARBA" id="ARBA00023016"/>
    </source>
</evidence>
<evidence type="ECO:0000256" key="7">
    <source>
        <dbReference type="ARBA" id="ARBA00022970"/>
    </source>
</evidence>
<dbReference type="AlphaFoldDB" id="A0AAV6IG32"/>
<evidence type="ECO:0000256" key="6">
    <source>
        <dbReference type="ARBA" id="ARBA00022692"/>
    </source>
</evidence>
<comment type="similarity">
    <text evidence="15">Belongs to the HSF family.</text>
</comment>
<evidence type="ECO:0000256" key="14">
    <source>
        <dbReference type="ARBA" id="ARBA00023242"/>
    </source>
</evidence>
<keyword evidence="6 16" id="KW-0812">Transmembrane</keyword>
<dbReference type="InterPro" id="IPR036390">
    <property type="entry name" value="WH_DNA-bd_sf"/>
</dbReference>
<keyword evidence="7" id="KW-0029">Amino-acid transport</keyword>
<keyword evidence="8 16" id="KW-1133">Transmembrane helix</keyword>
<keyword evidence="14" id="KW-0539">Nucleus</keyword>
<evidence type="ECO:0000313" key="20">
    <source>
        <dbReference type="Proteomes" id="UP000823749"/>
    </source>
</evidence>
<feature type="transmembrane region" description="Helical" evidence="16">
    <location>
        <begin position="484"/>
        <end position="505"/>
    </location>
</feature>
<evidence type="ECO:0000256" key="13">
    <source>
        <dbReference type="ARBA" id="ARBA00023163"/>
    </source>
</evidence>
<evidence type="ECO:0000256" key="12">
    <source>
        <dbReference type="ARBA" id="ARBA00023136"/>
    </source>
</evidence>
<feature type="chain" id="PRO_5043563179" description="HSF-type DNA-binding domain-containing protein" evidence="17">
    <location>
        <begin position="19"/>
        <end position="758"/>
    </location>
</feature>
<evidence type="ECO:0000256" key="15">
    <source>
        <dbReference type="RuleBase" id="RU004020"/>
    </source>
</evidence>
<dbReference type="Proteomes" id="UP000823749">
    <property type="component" value="Chromosome 11"/>
</dbReference>
<dbReference type="InterPro" id="IPR036388">
    <property type="entry name" value="WH-like_DNA-bd_sf"/>
</dbReference>
<feature type="transmembrane region" description="Helical" evidence="16">
    <location>
        <begin position="396"/>
        <end position="415"/>
    </location>
</feature>
<gene>
    <name evidence="19" type="ORF">RHGRI_032559</name>
</gene>
<evidence type="ECO:0000256" key="8">
    <source>
        <dbReference type="ARBA" id="ARBA00022989"/>
    </source>
</evidence>
<dbReference type="SUPFAM" id="SSF46785">
    <property type="entry name" value="Winged helix' DNA-binding domain"/>
    <property type="match status" value="1"/>
</dbReference>
<comment type="subunit">
    <text evidence="3">Homotrimer.</text>
</comment>
<comment type="caution">
    <text evidence="19">The sequence shown here is derived from an EMBL/GenBank/DDBJ whole genome shotgun (WGS) entry which is preliminary data.</text>
</comment>
<keyword evidence="10" id="KW-0346">Stress response</keyword>
<feature type="domain" description="HSF-type DNA-binding" evidence="18">
    <location>
        <begin position="15"/>
        <end position="108"/>
    </location>
</feature>
<dbReference type="GO" id="GO:0003700">
    <property type="term" value="F:DNA-binding transcription factor activity"/>
    <property type="evidence" value="ECO:0007669"/>
    <property type="project" value="InterPro"/>
</dbReference>
<evidence type="ECO:0000256" key="11">
    <source>
        <dbReference type="ARBA" id="ARBA00023125"/>
    </source>
</evidence>
<sequence>MGLILSVVRFLLGWKAMAFPGKTYSLVDDPAIDHIISWNHDGSSFIVWKTDEFARGLCSKVFAHNNFSSFVRQLYFYGFRKISSTQWEFSNDFFRRGQRSLLCNVRPKKVATPATAVAATAPPRPQGTGSPSPVALPMLCPQTSHLLFPSLPMQNYNYNCEMQDFPAELNCSGSTSELIGEIDRLRKENLKLCGECSWMRDLFNTMTCSYLAWNGSQASVDGSASQSRGEAAVEDEDLLQLKLGRTESSAIKLGSASWFEFKGLVFDNITIVDSHRGLGLQILDGGRQQIPSQSLHRLFLKPFDANLVCDFDNKSSLDLETKTPLLPEYGKSFQKDDSRRLSGTQSSWFDKAPFLKQFTEEFPISHGCSFTQTVFNGVNVMAGVGILSTPYALKEAGWASLVVLLLFAVVCCYTASLMRHCFESREGIISYPDIGEAAFGKYGRLFVSIVLYSELYTYCVEFITLEGDNLARLFPGMSLDWAGFQLDSMHLFGIITALLILPTVWLRDLRVISYLSAGGVVATVVILLCLIFVGSVDGIGFHQKGEVVNWSSIPFAIGVYGFCYSGHSVFPNIHQSMADKRKFTNALIICFVLCVIMYGGAAILGFLMFGQGTLSQITLNMPPHTVTSKVALWTTVINPLTKYPFLNASLGEIFGDLNDASYFSSSVAKTDNHVYVQSFLELIVRFVKVMEASCDGFNWFSSQCTCGSNNASFMFSSNCKEADNNSGCSEYRNNCPGGRQCNPGNIFFAFGNPEEVLR</sequence>
<dbReference type="SMART" id="SM00415">
    <property type="entry name" value="HSF"/>
    <property type="match status" value="1"/>
</dbReference>
<evidence type="ECO:0000256" key="3">
    <source>
        <dbReference type="ARBA" id="ARBA00011233"/>
    </source>
</evidence>
<evidence type="ECO:0000256" key="9">
    <source>
        <dbReference type="ARBA" id="ARBA00023015"/>
    </source>
</evidence>
<name>A0AAV6IG32_9ERIC</name>
<keyword evidence="17" id="KW-0732">Signal</keyword>
<evidence type="ECO:0000256" key="1">
    <source>
        <dbReference type="ARBA" id="ARBA00004123"/>
    </source>
</evidence>
<dbReference type="PANTHER" id="PTHR48017">
    <property type="entry name" value="OS05G0424000 PROTEIN-RELATED"/>
    <property type="match status" value="1"/>
</dbReference>
<keyword evidence="4" id="KW-0813">Transport</keyword>
<evidence type="ECO:0000259" key="18">
    <source>
        <dbReference type="SMART" id="SM00415"/>
    </source>
</evidence>
<evidence type="ECO:0000256" key="2">
    <source>
        <dbReference type="ARBA" id="ARBA00004370"/>
    </source>
</evidence>
<keyword evidence="13" id="KW-0804">Transcription</keyword>
<proteinExistence type="inferred from homology"/>
<dbReference type="GO" id="GO:0006865">
    <property type="term" value="P:amino acid transport"/>
    <property type="evidence" value="ECO:0007669"/>
    <property type="project" value="UniProtKB-KW"/>
</dbReference>
<feature type="transmembrane region" description="Helical" evidence="16">
    <location>
        <begin position="585"/>
        <end position="609"/>
    </location>
</feature>
<organism evidence="19 20">
    <name type="scientific">Rhododendron griersonianum</name>
    <dbReference type="NCBI Taxonomy" id="479676"/>
    <lineage>
        <taxon>Eukaryota</taxon>
        <taxon>Viridiplantae</taxon>
        <taxon>Streptophyta</taxon>
        <taxon>Embryophyta</taxon>
        <taxon>Tracheophyta</taxon>
        <taxon>Spermatophyta</taxon>
        <taxon>Magnoliopsida</taxon>
        <taxon>eudicotyledons</taxon>
        <taxon>Gunneridae</taxon>
        <taxon>Pentapetalae</taxon>
        <taxon>asterids</taxon>
        <taxon>Ericales</taxon>
        <taxon>Ericaceae</taxon>
        <taxon>Ericoideae</taxon>
        <taxon>Rhodoreae</taxon>
        <taxon>Rhododendron</taxon>
    </lineage>
</organism>
<keyword evidence="11" id="KW-0238">DNA-binding</keyword>
<reference evidence="19" key="1">
    <citation type="submission" date="2020-08" db="EMBL/GenBank/DDBJ databases">
        <title>Plant Genome Project.</title>
        <authorList>
            <person name="Zhang R.-G."/>
        </authorList>
    </citation>
    <scope>NUCLEOTIDE SEQUENCE</scope>
    <source>
        <strain evidence="19">WSP0</strain>
        <tissue evidence="19">Leaf</tissue>
    </source>
</reference>
<dbReference type="GO" id="GO:0043565">
    <property type="term" value="F:sequence-specific DNA binding"/>
    <property type="evidence" value="ECO:0007669"/>
    <property type="project" value="InterPro"/>
</dbReference>
<keyword evidence="20" id="KW-1185">Reference proteome</keyword>